<sequence>RPDVSTFYTTSGSAIPEFQLVSEQASCSVFWMRS</sequence>
<name>A0A2K3KAD4_TRIPR</name>
<reference evidence="1 2" key="1">
    <citation type="journal article" date="2014" name="Am. J. Bot.">
        <title>Genome assembly and annotation for red clover (Trifolium pratense; Fabaceae).</title>
        <authorList>
            <person name="Istvanek J."/>
            <person name="Jaros M."/>
            <person name="Krenek A."/>
            <person name="Repkova J."/>
        </authorList>
    </citation>
    <scope>NUCLEOTIDE SEQUENCE [LARGE SCALE GENOMIC DNA]</scope>
    <source>
        <strain evidence="2">cv. Tatra</strain>
        <tissue evidence="1">Young leaves</tissue>
    </source>
</reference>
<organism evidence="1 2">
    <name type="scientific">Trifolium pratense</name>
    <name type="common">Red clover</name>
    <dbReference type="NCBI Taxonomy" id="57577"/>
    <lineage>
        <taxon>Eukaryota</taxon>
        <taxon>Viridiplantae</taxon>
        <taxon>Streptophyta</taxon>
        <taxon>Embryophyta</taxon>
        <taxon>Tracheophyta</taxon>
        <taxon>Spermatophyta</taxon>
        <taxon>Magnoliopsida</taxon>
        <taxon>eudicotyledons</taxon>
        <taxon>Gunneridae</taxon>
        <taxon>Pentapetalae</taxon>
        <taxon>rosids</taxon>
        <taxon>fabids</taxon>
        <taxon>Fabales</taxon>
        <taxon>Fabaceae</taxon>
        <taxon>Papilionoideae</taxon>
        <taxon>50 kb inversion clade</taxon>
        <taxon>NPAAA clade</taxon>
        <taxon>Hologalegina</taxon>
        <taxon>IRL clade</taxon>
        <taxon>Trifolieae</taxon>
        <taxon>Trifolium</taxon>
    </lineage>
</organism>
<protein>
    <submittedName>
        <fullName evidence="1">Uncharacterized protein</fullName>
    </submittedName>
</protein>
<dbReference type="EMBL" id="ASHM01153927">
    <property type="protein sequence ID" value="PNX63260.1"/>
    <property type="molecule type" value="Genomic_DNA"/>
</dbReference>
<feature type="non-terminal residue" evidence="1">
    <location>
        <position position="1"/>
    </location>
</feature>
<comment type="caution">
    <text evidence="1">The sequence shown here is derived from an EMBL/GenBank/DDBJ whole genome shotgun (WGS) entry which is preliminary data.</text>
</comment>
<dbReference type="Proteomes" id="UP000236291">
    <property type="component" value="Unassembled WGS sequence"/>
</dbReference>
<dbReference type="AlphaFoldDB" id="A0A2K3KAD4"/>
<accession>A0A2K3KAD4</accession>
<reference evidence="1 2" key="2">
    <citation type="journal article" date="2017" name="Front. Plant Sci.">
        <title>Gene Classification and Mining of Molecular Markers Useful in Red Clover (Trifolium pratense) Breeding.</title>
        <authorList>
            <person name="Istvanek J."/>
            <person name="Dluhosova J."/>
            <person name="Dluhos P."/>
            <person name="Patkova L."/>
            <person name="Nedelnik J."/>
            <person name="Repkova J."/>
        </authorList>
    </citation>
    <scope>NUCLEOTIDE SEQUENCE [LARGE SCALE GENOMIC DNA]</scope>
    <source>
        <strain evidence="2">cv. Tatra</strain>
        <tissue evidence="1">Young leaves</tissue>
    </source>
</reference>
<proteinExistence type="predicted"/>
<gene>
    <name evidence="1" type="ORF">L195_g061538</name>
</gene>
<evidence type="ECO:0000313" key="2">
    <source>
        <dbReference type="Proteomes" id="UP000236291"/>
    </source>
</evidence>
<evidence type="ECO:0000313" key="1">
    <source>
        <dbReference type="EMBL" id="PNX63260.1"/>
    </source>
</evidence>